<protein>
    <submittedName>
        <fullName evidence="2">Sporulation-induced protein</fullName>
    </submittedName>
</protein>
<dbReference type="SUPFAM" id="SSF52540">
    <property type="entry name" value="P-loop containing nucleoside triphosphate hydrolases"/>
    <property type="match status" value="1"/>
</dbReference>
<accession>A0A9W8WU94</accession>
<name>A0A9W8WU94_9PLEO</name>
<proteinExistence type="predicted"/>
<reference evidence="2" key="1">
    <citation type="submission" date="2022-10" db="EMBL/GenBank/DDBJ databases">
        <title>Tapping the CABI collections for fungal endophytes: first genome assemblies for Collariella, Neodidymelliopsis, Ascochyta clinopodiicola, Didymella pomorum, Didymosphaeria variabile, Neocosmospora piperis and Neocucurbitaria cava.</title>
        <authorList>
            <person name="Hill R."/>
        </authorList>
    </citation>
    <scope>NUCLEOTIDE SEQUENCE</scope>
    <source>
        <strain evidence="2">IMI 360193</strain>
    </source>
</reference>
<dbReference type="InterPro" id="IPR027417">
    <property type="entry name" value="P-loop_NTPase"/>
</dbReference>
<feature type="compositionally biased region" description="Basic and acidic residues" evidence="1">
    <location>
        <begin position="56"/>
        <end position="73"/>
    </location>
</feature>
<dbReference type="PANTHER" id="PTHR36681">
    <property type="entry name" value="NUCLEAR GTPASE, GERMINAL CENTER-ASSOCIATED, TANDEM DUPLICATE 3"/>
    <property type="match status" value="1"/>
</dbReference>
<evidence type="ECO:0000313" key="2">
    <source>
        <dbReference type="EMBL" id="KAJ4332784.1"/>
    </source>
</evidence>
<evidence type="ECO:0000313" key="3">
    <source>
        <dbReference type="Proteomes" id="UP001140562"/>
    </source>
</evidence>
<evidence type="ECO:0000256" key="1">
    <source>
        <dbReference type="SAM" id="MobiDB-lite"/>
    </source>
</evidence>
<sequence length="591" mass="65312">MTSVAICVAAGAKIPPPLQIPPSRARRQFALRLAQRKAEMEGKTSDDGDDDEDEKTQEQEEREGHQRFAKMFEDIESDSDDGSLGSIEEKSPTPLSSDDGIGAIKPPQAFEEDRSQIVAAAGGAEEVYNPAQEPLPDHPLFRLDILKLHDEVDAALQDLWISLQGFEEDDAEMENQREVTQRGRLIGAPKPLVVTTVGPAGVGKSFLYKALFNRPNITKSSAEGRSCTLYPTKITFLPETAGSTTSSDVDIEFFDAATIATMTENHVRRYHEYHFEADGDPTDDDSRRHASTAEEFFDVAFDARGNVEAKAFLQSLMIAEKVSSSNLLQACVDAIERRISSSGTIEDRKLCYSQVEDDDIDHVRAVADGLAPFVDFLVIKTGAQLLQAGLTFIDLPGLRDINQDRIARTNAIRRDVDVELIICDRPERGLEDADLDALIRQSIRAHGLNNTVLIYNKGDVRGQGLHARVTADKIQTIFMSGAQDANDRIRHSPNEPYATIRAFKADAENISDLDTKRAYLTYLQELALNAMIRERADHLRDNIVSKYASLDPDNPNNIAVFTISSAQYLEWLDHPGCARPSPACATRASLP</sequence>
<dbReference type="Proteomes" id="UP001140562">
    <property type="component" value="Unassembled WGS sequence"/>
</dbReference>
<feature type="compositionally biased region" description="Basic and acidic residues" evidence="1">
    <location>
        <begin position="36"/>
        <end position="46"/>
    </location>
</feature>
<dbReference type="Gene3D" id="3.40.50.300">
    <property type="entry name" value="P-loop containing nucleotide triphosphate hydrolases"/>
    <property type="match status" value="1"/>
</dbReference>
<organism evidence="2 3">
    <name type="scientific">Didymella glomerata</name>
    <dbReference type="NCBI Taxonomy" id="749621"/>
    <lineage>
        <taxon>Eukaryota</taxon>
        <taxon>Fungi</taxon>
        <taxon>Dikarya</taxon>
        <taxon>Ascomycota</taxon>
        <taxon>Pezizomycotina</taxon>
        <taxon>Dothideomycetes</taxon>
        <taxon>Pleosporomycetidae</taxon>
        <taxon>Pleosporales</taxon>
        <taxon>Pleosporineae</taxon>
        <taxon>Didymellaceae</taxon>
        <taxon>Didymella</taxon>
    </lineage>
</organism>
<dbReference type="EMBL" id="JAPEUV010000109">
    <property type="protein sequence ID" value="KAJ4332784.1"/>
    <property type="molecule type" value="Genomic_DNA"/>
</dbReference>
<keyword evidence="3" id="KW-1185">Reference proteome</keyword>
<dbReference type="AlphaFoldDB" id="A0A9W8WU94"/>
<dbReference type="PANTHER" id="PTHR36681:SF3">
    <property type="entry name" value="NUCLEAR GTPASE, GERMINAL CENTER-ASSOCIATED, TANDEM DUPLICATE 3"/>
    <property type="match status" value="1"/>
</dbReference>
<dbReference type="OrthoDB" id="3598281at2759"/>
<gene>
    <name evidence="2" type="primary">SIT4_3</name>
    <name evidence="2" type="ORF">N0V87_008142</name>
</gene>
<comment type="caution">
    <text evidence="2">The sequence shown here is derived from an EMBL/GenBank/DDBJ whole genome shotgun (WGS) entry which is preliminary data.</text>
</comment>
<feature type="region of interest" description="Disordered" evidence="1">
    <location>
        <begin position="10"/>
        <end position="106"/>
    </location>
</feature>